<name>A0A0G1W9Z2_9BACT</name>
<reference evidence="1 2" key="1">
    <citation type="journal article" date="2015" name="Nature">
        <title>rRNA introns, odd ribosomes, and small enigmatic genomes across a large radiation of phyla.</title>
        <authorList>
            <person name="Brown C.T."/>
            <person name="Hug L.A."/>
            <person name="Thomas B.C."/>
            <person name="Sharon I."/>
            <person name="Castelle C.J."/>
            <person name="Singh A."/>
            <person name="Wilkins M.J."/>
            <person name="Williams K.H."/>
            <person name="Banfield J.F."/>
        </authorList>
    </citation>
    <scope>NUCLEOTIDE SEQUENCE [LARGE SCALE GENOMIC DNA]</scope>
</reference>
<evidence type="ECO:0000313" key="2">
    <source>
        <dbReference type="Proteomes" id="UP000034224"/>
    </source>
</evidence>
<dbReference type="STRING" id="1618665.UY55_C0001G0184"/>
<evidence type="ECO:0000313" key="1">
    <source>
        <dbReference type="EMBL" id="KKW15430.1"/>
    </source>
</evidence>
<dbReference type="EMBL" id="LCQK01000001">
    <property type="protein sequence ID" value="KKW15430.1"/>
    <property type="molecule type" value="Genomic_DNA"/>
</dbReference>
<dbReference type="Proteomes" id="UP000034224">
    <property type="component" value="Unassembled WGS sequence"/>
</dbReference>
<dbReference type="AlphaFoldDB" id="A0A0G1W9Z2"/>
<accession>A0A0G1W9Z2</accession>
<protein>
    <submittedName>
        <fullName evidence="1">Uncharacterized protein</fullName>
    </submittedName>
</protein>
<comment type="caution">
    <text evidence="1">The sequence shown here is derived from an EMBL/GenBank/DDBJ whole genome shotgun (WGS) entry which is preliminary data.</text>
</comment>
<sequence>MGENEIWQKLQRDAQRHIREWSNLFSDIGVTEILKSSSYKRVDFQENQVQIRFAPSPRGSK</sequence>
<gene>
    <name evidence="1" type="ORF">UY55_C0001G0184</name>
</gene>
<proteinExistence type="predicted"/>
<organism evidence="1 2">
    <name type="scientific">Candidatus Jorgensenbacteria bacterium GW2011_GWB1_50_10</name>
    <dbReference type="NCBI Taxonomy" id="1618665"/>
    <lineage>
        <taxon>Bacteria</taxon>
        <taxon>Candidatus Joergenseniibacteriota</taxon>
    </lineage>
</organism>